<dbReference type="InterPro" id="IPR007395">
    <property type="entry name" value="Zn_peptidase_2"/>
</dbReference>
<reference evidence="2" key="1">
    <citation type="submission" date="2018-05" db="EMBL/GenBank/DDBJ databases">
        <authorList>
            <person name="Lanie J.A."/>
            <person name="Ng W.-L."/>
            <person name="Kazmierczak K.M."/>
            <person name="Andrzejewski T.M."/>
            <person name="Davidsen T.M."/>
            <person name="Wayne K.J."/>
            <person name="Tettelin H."/>
            <person name="Glass J.I."/>
            <person name="Rusch D."/>
            <person name="Podicherti R."/>
            <person name="Tsui H.-C.T."/>
            <person name="Winkler M.E."/>
        </authorList>
    </citation>
    <scope>NUCLEOTIDE SEQUENCE</scope>
</reference>
<dbReference type="EMBL" id="UINC01096337">
    <property type="protein sequence ID" value="SVC53139.1"/>
    <property type="molecule type" value="Genomic_DNA"/>
</dbReference>
<dbReference type="PANTHER" id="PTHR36434:SF1">
    <property type="entry name" value="MEMBRANE PROTEASE YUGP-RELATED"/>
    <property type="match status" value="1"/>
</dbReference>
<evidence type="ECO:0000256" key="1">
    <source>
        <dbReference type="SAM" id="Phobius"/>
    </source>
</evidence>
<dbReference type="Pfam" id="PF04298">
    <property type="entry name" value="Zn_peptidase_2"/>
    <property type="match status" value="1"/>
</dbReference>
<evidence type="ECO:0000313" key="2">
    <source>
        <dbReference type="EMBL" id="SVC53139.1"/>
    </source>
</evidence>
<keyword evidence="1" id="KW-1133">Transmembrane helix</keyword>
<feature type="transmembrane region" description="Helical" evidence="1">
    <location>
        <begin position="121"/>
        <end position="140"/>
    </location>
</feature>
<sequence>MIYAIPAIFIFLLVYGPFLWVKYILWKFNKQIEGMPGTGSELANHFIDRFKLDGVIVEKGKTDDNHYDPGGRIVCLSPDVFDGKSLTSIAVATHEIGHAIQFAKNEPVTRLRNKYLTKAQTIKNIGIFILMSIPFVGLIFRIPHLAFLTAGVGISTMLVSVLMYVAVLPEEYDASFNKALPILEEGYVPKENLPAIRQILRACAYTYVAGALADVIRLWRWLVLKR</sequence>
<feature type="transmembrane region" description="Helical" evidence="1">
    <location>
        <begin position="6"/>
        <end position="25"/>
    </location>
</feature>
<organism evidence="2">
    <name type="scientific">marine metagenome</name>
    <dbReference type="NCBI Taxonomy" id="408172"/>
    <lineage>
        <taxon>unclassified sequences</taxon>
        <taxon>metagenomes</taxon>
        <taxon>ecological metagenomes</taxon>
    </lineage>
</organism>
<protein>
    <submittedName>
        <fullName evidence="2">Uncharacterized protein</fullName>
    </submittedName>
</protein>
<proteinExistence type="predicted"/>
<feature type="transmembrane region" description="Helical" evidence="1">
    <location>
        <begin position="146"/>
        <end position="168"/>
    </location>
</feature>
<name>A0A382MW72_9ZZZZ</name>
<accession>A0A382MW72</accession>
<keyword evidence="1" id="KW-0812">Transmembrane</keyword>
<dbReference type="AlphaFoldDB" id="A0A382MW72"/>
<dbReference type="PANTHER" id="PTHR36434">
    <property type="entry name" value="MEMBRANE PROTEASE YUGP-RELATED"/>
    <property type="match status" value="1"/>
</dbReference>
<keyword evidence="1" id="KW-0472">Membrane</keyword>
<gene>
    <name evidence="2" type="ORF">METZ01_LOCUS305993</name>
</gene>